<comment type="caution">
    <text evidence="2">The sequence shown here is derived from an EMBL/GenBank/DDBJ whole genome shotgun (WGS) entry which is preliminary data.</text>
</comment>
<dbReference type="Proteomes" id="UP001152755">
    <property type="component" value="Unassembled WGS sequence"/>
</dbReference>
<dbReference type="EMBL" id="JANRHA010000004">
    <property type="protein sequence ID" value="MDG3014410.1"/>
    <property type="molecule type" value="Genomic_DNA"/>
</dbReference>
<organism evidence="2 3">
    <name type="scientific">Speluncibacter jeojiensis</name>
    <dbReference type="NCBI Taxonomy" id="2710754"/>
    <lineage>
        <taxon>Bacteria</taxon>
        <taxon>Bacillati</taxon>
        <taxon>Actinomycetota</taxon>
        <taxon>Actinomycetes</taxon>
        <taxon>Mycobacteriales</taxon>
        <taxon>Speluncibacteraceae</taxon>
        <taxon>Speluncibacter</taxon>
    </lineage>
</organism>
<evidence type="ECO:0000313" key="2">
    <source>
        <dbReference type="EMBL" id="MDG3014410.1"/>
    </source>
</evidence>
<dbReference type="InterPro" id="IPR009288">
    <property type="entry name" value="AIG2-like_dom"/>
</dbReference>
<dbReference type="CDD" id="cd06661">
    <property type="entry name" value="GGCT_like"/>
    <property type="match status" value="1"/>
</dbReference>
<accession>A0A9X4LZU2</accession>
<dbReference type="Pfam" id="PF06094">
    <property type="entry name" value="GGACT"/>
    <property type="match status" value="1"/>
</dbReference>
<gene>
    <name evidence="2" type="ORF">NVS88_07545</name>
</gene>
<feature type="domain" description="Gamma-glutamylcyclotransferase AIG2-like" evidence="1">
    <location>
        <begin position="7"/>
        <end position="113"/>
    </location>
</feature>
<evidence type="ECO:0000259" key="1">
    <source>
        <dbReference type="Pfam" id="PF06094"/>
    </source>
</evidence>
<keyword evidence="3" id="KW-1185">Reference proteome</keyword>
<evidence type="ECO:0000313" key="3">
    <source>
        <dbReference type="Proteomes" id="UP001152755"/>
    </source>
</evidence>
<dbReference type="SUPFAM" id="SSF110857">
    <property type="entry name" value="Gamma-glutamyl cyclotransferase-like"/>
    <property type="match status" value="1"/>
</dbReference>
<dbReference type="Gene3D" id="3.10.490.10">
    <property type="entry name" value="Gamma-glutamyl cyclotransferase-like"/>
    <property type="match status" value="1"/>
</dbReference>
<dbReference type="InterPro" id="IPR036568">
    <property type="entry name" value="GGCT-like_sf"/>
</dbReference>
<proteinExistence type="predicted"/>
<name>A0A9X4LZU2_9ACTN</name>
<protein>
    <submittedName>
        <fullName evidence="2">Gamma-glutamylcyclotransferase</fullName>
    </submittedName>
</protein>
<reference evidence="2" key="1">
    <citation type="submission" date="2022-08" db="EMBL/GenBank/DDBJ databases">
        <title>Genome analysis of Corynebacteriales strain.</title>
        <authorList>
            <person name="Lee S.D."/>
        </authorList>
    </citation>
    <scope>NUCLEOTIDE SEQUENCE</scope>
    <source>
        <strain evidence="2">D3-21</strain>
    </source>
</reference>
<dbReference type="RefSeq" id="WP_277830798.1">
    <property type="nucleotide sequence ID" value="NZ_JAAIVF010000001.1"/>
</dbReference>
<dbReference type="AlphaFoldDB" id="A0A9X4LZU2"/>
<dbReference type="InterPro" id="IPR013024">
    <property type="entry name" value="GGCT-like"/>
</dbReference>
<sequence>MPHTELLFSYGTLQLPEVQLATFGRHLDGRPAAIAGYSSSELVITDLEVIARSGSDRHPVLRPAAPDARIAGTVYEISATDLAAADDYEVDDYVRVTVRLDTGEQAWVYVFAEDPGVTSE</sequence>